<reference evidence="4" key="2">
    <citation type="journal article" date="2023" name="BMC Genomics">
        <title>Pest status, molecular evolution, and epigenetic factors derived from the genome assembly of Frankliniella fusca, a thysanopteran phytovirus vector.</title>
        <authorList>
            <person name="Catto M.A."/>
            <person name="Labadie P.E."/>
            <person name="Jacobson A.L."/>
            <person name="Kennedy G.G."/>
            <person name="Srinivasan R."/>
            <person name="Hunt B.G."/>
        </authorList>
    </citation>
    <scope>NUCLEOTIDE SEQUENCE</scope>
    <source>
        <strain evidence="4">PL_HMW_Pooled</strain>
    </source>
</reference>
<protein>
    <submittedName>
        <fullName evidence="4">DNA topoisomerase 3-alpha</fullName>
    </submittedName>
</protein>
<feature type="domain" description="SWIM-type" evidence="3">
    <location>
        <begin position="135"/>
        <end position="177"/>
    </location>
</feature>
<dbReference type="Proteomes" id="UP001219518">
    <property type="component" value="Unassembled WGS sequence"/>
</dbReference>
<dbReference type="PANTHER" id="PTHR31569:SF4">
    <property type="entry name" value="SWIM-TYPE DOMAIN-CONTAINING PROTEIN"/>
    <property type="match status" value="1"/>
</dbReference>
<dbReference type="InterPro" id="IPR052579">
    <property type="entry name" value="Zinc_finger_SWIM"/>
</dbReference>
<name>A0AAE1H1M1_9NEOP</name>
<dbReference type="PANTHER" id="PTHR31569">
    <property type="entry name" value="SWIM-TYPE DOMAIN-CONTAINING PROTEIN"/>
    <property type="match status" value="1"/>
</dbReference>
<feature type="compositionally biased region" description="Low complexity" evidence="2">
    <location>
        <begin position="427"/>
        <end position="438"/>
    </location>
</feature>
<organism evidence="4 5">
    <name type="scientific">Frankliniella fusca</name>
    <dbReference type="NCBI Taxonomy" id="407009"/>
    <lineage>
        <taxon>Eukaryota</taxon>
        <taxon>Metazoa</taxon>
        <taxon>Ecdysozoa</taxon>
        <taxon>Arthropoda</taxon>
        <taxon>Hexapoda</taxon>
        <taxon>Insecta</taxon>
        <taxon>Pterygota</taxon>
        <taxon>Neoptera</taxon>
        <taxon>Paraneoptera</taxon>
        <taxon>Thysanoptera</taxon>
        <taxon>Terebrantia</taxon>
        <taxon>Thripoidea</taxon>
        <taxon>Thripidae</taxon>
        <taxon>Frankliniella</taxon>
    </lineage>
</organism>
<keyword evidence="5" id="KW-1185">Reference proteome</keyword>
<reference evidence="4" key="1">
    <citation type="submission" date="2021-07" db="EMBL/GenBank/DDBJ databases">
        <authorList>
            <person name="Catto M.A."/>
            <person name="Jacobson A."/>
            <person name="Kennedy G."/>
            <person name="Labadie P."/>
            <person name="Hunt B.G."/>
            <person name="Srinivasan R."/>
        </authorList>
    </citation>
    <scope>NUCLEOTIDE SEQUENCE</scope>
    <source>
        <strain evidence="4">PL_HMW_Pooled</strain>
        <tissue evidence="4">Head</tissue>
    </source>
</reference>
<dbReference type="PROSITE" id="PS50966">
    <property type="entry name" value="ZF_SWIM"/>
    <property type="match status" value="2"/>
</dbReference>
<gene>
    <name evidence="4" type="ORF">KUF71_022576</name>
</gene>
<evidence type="ECO:0000256" key="2">
    <source>
        <dbReference type="SAM" id="MobiDB-lite"/>
    </source>
</evidence>
<accession>A0AAE1H1M1</accession>
<keyword evidence="1" id="KW-0863">Zinc-finger</keyword>
<evidence type="ECO:0000313" key="4">
    <source>
        <dbReference type="EMBL" id="KAK3913122.1"/>
    </source>
</evidence>
<dbReference type="AlphaFoldDB" id="A0AAE1H1M1"/>
<feature type="region of interest" description="Disordered" evidence="2">
    <location>
        <begin position="423"/>
        <end position="447"/>
    </location>
</feature>
<evidence type="ECO:0000256" key="1">
    <source>
        <dbReference type="PROSITE-ProRule" id="PRU00325"/>
    </source>
</evidence>
<evidence type="ECO:0000313" key="5">
    <source>
        <dbReference type="Proteomes" id="UP001219518"/>
    </source>
</evidence>
<evidence type="ECO:0000259" key="3">
    <source>
        <dbReference type="PROSITE" id="PS50966"/>
    </source>
</evidence>
<proteinExistence type="predicted"/>
<sequence>MRHTIFDEEFQSLVEDLKETSSEAFFKYFEESWLKCPHAWCDIDKKKSLNYGNTTNNRVESFNSKIKKMINSHSTLAEAVQGLLNLVRNKEEDVFFKDVQANLKKTYLSNSQDQNIQCMLSHLTLYAAKLEIWEYEAEVSQKEMEYYKSTETVCECKHKKSFNLPCRHMFEERRRKGTPVFTTTESLEKIWLKAEQTNHPQKCSIALNEDRAEGTVIVRSIPAKKADTPLKKYQLADVEAKIMCNILSESVQFHERLCVLRDIIKIWSDGDKVVVCRKGESNINETVLQQPKMREIIVPNGEAKGSIDIGSSSKAVEHVIATHNDVEVEHSENMGQQPKMCEIVVTNGEAVGSIGIESSSIAVEHCSTSNDIEVEHSENSSVGQQPKMFEIIVTDGEAVGSIDIGRSSKAVEHIATCNDVEVEHSENSSVVQQQSSKVEMTDGSMDSQNSWEDLLNDEDGDRTLLSCDIEGISEINEVFDEGERNVSELSTVVDQLQSQSEADAGPNCFCNVPSVRRTGRNTSRQFWGCPNFFDPDGAKKCNFHQFAKKKTSVEEALNAVLIPKSVKTKGRPRKSSTVQLKFPRKGSKDTSIIKKPAGAFFTPFQLASQGRQERGQRINDKDVLDNEDGTYIVTSQTNPGTTYLVTSDSCTCPDSASVCKHIVKIRQIMDKGNESLLGYFLIVLYSFSDGVQCKVVEDQNQ</sequence>
<comment type="caution">
    <text evidence="4">The sequence shown here is derived from an EMBL/GenBank/DDBJ whole genome shotgun (WGS) entry which is preliminary data.</text>
</comment>
<dbReference type="GO" id="GO:0008270">
    <property type="term" value="F:zinc ion binding"/>
    <property type="evidence" value="ECO:0007669"/>
    <property type="project" value="UniProtKB-KW"/>
</dbReference>
<keyword evidence="1" id="KW-0862">Zinc</keyword>
<dbReference type="InterPro" id="IPR007527">
    <property type="entry name" value="Znf_SWIM"/>
</dbReference>
<dbReference type="EMBL" id="JAHWGI010000309">
    <property type="protein sequence ID" value="KAK3913122.1"/>
    <property type="molecule type" value="Genomic_DNA"/>
</dbReference>
<keyword evidence="1" id="KW-0479">Metal-binding</keyword>
<feature type="domain" description="SWIM-type" evidence="3">
    <location>
        <begin position="631"/>
        <end position="670"/>
    </location>
</feature>